<dbReference type="GO" id="GO:0005524">
    <property type="term" value="F:ATP binding"/>
    <property type="evidence" value="ECO:0007669"/>
    <property type="project" value="UniProtKB-UniRule"/>
</dbReference>
<dbReference type="CDD" id="cd14003">
    <property type="entry name" value="STKc_AMPK-like"/>
    <property type="match status" value="1"/>
</dbReference>
<dbReference type="PANTHER" id="PTHR43895">
    <property type="entry name" value="CALCIUM/CALMODULIN-DEPENDENT PROTEIN KINASE KINASE-RELATED"/>
    <property type="match status" value="1"/>
</dbReference>
<accession>A0A0D2L7N8</accession>
<dbReference type="AlphaFoldDB" id="A0A0D2L7N8"/>
<evidence type="ECO:0000256" key="6">
    <source>
        <dbReference type="PROSITE-ProRule" id="PRU10141"/>
    </source>
</evidence>
<name>A0A0D2L7N8_9CHLO</name>
<evidence type="ECO:0000256" key="3">
    <source>
        <dbReference type="ARBA" id="ARBA00022741"/>
    </source>
</evidence>
<dbReference type="OrthoDB" id="503873at2759"/>
<dbReference type="GO" id="GO:0004674">
    <property type="term" value="F:protein serine/threonine kinase activity"/>
    <property type="evidence" value="ECO:0007669"/>
    <property type="project" value="UniProtKB-KW"/>
</dbReference>
<dbReference type="KEGG" id="mng:MNEG_5087"/>
<dbReference type="STRING" id="145388.A0A0D2L7N8"/>
<dbReference type="InterPro" id="IPR017441">
    <property type="entry name" value="Protein_kinase_ATP_BS"/>
</dbReference>
<dbReference type="Gene3D" id="1.10.510.10">
    <property type="entry name" value="Transferase(Phosphotransferase) domain 1"/>
    <property type="match status" value="1"/>
</dbReference>
<keyword evidence="5 6" id="KW-0067">ATP-binding</keyword>
<keyword evidence="4" id="KW-0418">Kinase</keyword>
<dbReference type="FunFam" id="1.10.510.10:FF:000571">
    <property type="entry name" value="Maternal embryonic leucine zipper kinase"/>
    <property type="match status" value="1"/>
</dbReference>
<feature type="binding site" evidence="6">
    <location>
        <position position="41"/>
    </location>
    <ligand>
        <name>ATP</name>
        <dbReference type="ChEBI" id="CHEBI:30616"/>
    </ligand>
</feature>
<gene>
    <name evidence="8" type="ORF">MNEG_5087</name>
</gene>
<dbReference type="PANTHER" id="PTHR43895:SF123">
    <property type="entry name" value="NON-SPECIFIC SERINE_THREONINE PROTEIN KINASE"/>
    <property type="match status" value="1"/>
</dbReference>
<evidence type="ECO:0000313" key="8">
    <source>
        <dbReference type="EMBL" id="KIZ02869.1"/>
    </source>
</evidence>
<keyword evidence="3 6" id="KW-0547">Nucleotide-binding</keyword>
<evidence type="ECO:0000256" key="5">
    <source>
        <dbReference type="ARBA" id="ARBA00022840"/>
    </source>
</evidence>
<sequence>MLGNPDFESPKYVKLQALGTGSFGQVLLARSCATNELVAIKVMRRIDVDKNLEHEILNHCRLRHPHVIQFKEVFLTPHHVCIAMEFASGGTLFSYLQRAGRLHEPVARWFFQQLILGVDHCHARGVANRDLKLENTLLQAVPQLPLPLVKICDFGFSKGDDQSAAKSKVGTSAYMAPEILINATAAATYDGKMADVWSCGVILFVMVCGCYPFGNLLEKGGRVPPAQEILRILERMLTQDHAFPADLALSEGCRDLICRMLAPDPRARIRVPEVLAHPWFQINLPPEAIEMNERYLAAGLPAGGQDLDEIRALVAEARSSAAGARAEASARAGAARGAAQEEARRAVAREALRQWAARRMGAPC</sequence>
<protein>
    <recommendedName>
        <fullName evidence="7">Protein kinase domain-containing protein</fullName>
    </recommendedName>
</protein>
<dbReference type="Proteomes" id="UP000054498">
    <property type="component" value="Unassembled WGS sequence"/>
</dbReference>
<evidence type="ECO:0000256" key="4">
    <source>
        <dbReference type="ARBA" id="ARBA00022777"/>
    </source>
</evidence>
<dbReference type="SUPFAM" id="SSF56112">
    <property type="entry name" value="Protein kinase-like (PK-like)"/>
    <property type="match status" value="1"/>
</dbReference>
<keyword evidence="2" id="KW-0808">Transferase</keyword>
<keyword evidence="9" id="KW-1185">Reference proteome</keyword>
<organism evidence="8 9">
    <name type="scientific">Monoraphidium neglectum</name>
    <dbReference type="NCBI Taxonomy" id="145388"/>
    <lineage>
        <taxon>Eukaryota</taxon>
        <taxon>Viridiplantae</taxon>
        <taxon>Chlorophyta</taxon>
        <taxon>core chlorophytes</taxon>
        <taxon>Chlorophyceae</taxon>
        <taxon>CS clade</taxon>
        <taxon>Sphaeropleales</taxon>
        <taxon>Selenastraceae</taxon>
        <taxon>Monoraphidium</taxon>
    </lineage>
</organism>
<keyword evidence="1" id="KW-0723">Serine/threonine-protein kinase</keyword>
<evidence type="ECO:0000313" key="9">
    <source>
        <dbReference type="Proteomes" id="UP000054498"/>
    </source>
</evidence>
<dbReference type="EMBL" id="KK100960">
    <property type="protein sequence ID" value="KIZ02869.1"/>
    <property type="molecule type" value="Genomic_DNA"/>
</dbReference>
<proteinExistence type="predicted"/>
<evidence type="ECO:0000259" key="7">
    <source>
        <dbReference type="PROSITE" id="PS50011"/>
    </source>
</evidence>
<evidence type="ECO:0000256" key="2">
    <source>
        <dbReference type="ARBA" id="ARBA00022679"/>
    </source>
</evidence>
<feature type="domain" description="Protein kinase" evidence="7">
    <location>
        <begin position="12"/>
        <end position="280"/>
    </location>
</feature>
<dbReference type="SMART" id="SM00220">
    <property type="entry name" value="S_TKc"/>
    <property type="match status" value="1"/>
</dbReference>
<evidence type="ECO:0000256" key="1">
    <source>
        <dbReference type="ARBA" id="ARBA00022527"/>
    </source>
</evidence>
<reference evidence="8 9" key="1">
    <citation type="journal article" date="2013" name="BMC Genomics">
        <title>Reconstruction of the lipid metabolism for the microalga Monoraphidium neglectum from its genome sequence reveals characteristics suitable for biofuel production.</title>
        <authorList>
            <person name="Bogen C."/>
            <person name="Al-Dilaimi A."/>
            <person name="Albersmeier A."/>
            <person name="Wichmann J."/>
            <person name="Grundmann M."/>
            <person name="Rupp O."/>
            <person name="Lauersen K.J."/>
            <person name="Blifernez-Klassen O."/>
            <person name="Kalinowski J."/>
            <person name="Goesmann A."/>
            <person name="Mussgnug J.H."/>
            <person name="Kruse O."/>
        </authorList>
    </citation>
    <scope>NUCLEOTIDE SEQUENCE [LARGE SCALE GENOMIC DNA]</scope>
    <source>
        <strain evidence="8 9">SAG 48.87</strain>
    </source>
</reference>
<dbReference type="InterPro" id="IPR011009">
    <property type="entry name" value="Kinase-like_dom_sf"/>
</dbReference>
<dbReference type="RefSeq" id="XP_013901888.1">
    <property type="nucleotide sequence ID" value="XM_014046434.1"/>
</dbReference>
<dbReference type="GeneID" id="25737964"/>
<dbReference type="Pfam" id="PF00069">
    <property type="entry name" value="Pkinase"/>
    <property type="match status" value="1"/>
</dbReference>
<dbReference type="PROSITE" id="PS50011">
    <property type="entry name" value="PROTEIN_KINASE_DOM"/>
    <property type="match status" value="1"/>
</dbReference>
<dbReference type="InterPro" id="IPR000719">
    <property type="entry name" value="Prot_kinase_dom"/>
</dbReference>
<dbReference type="GO" id="GO:0007165">
    <property type="term" value="P:signal transduction"/>
    <property type="evidence" value="ECO:0007669"/>
    <property type="project" value="TreeGrafter"/>
</dbReference>
<dbReference type="PROSITE" id="PS00107">
    <property type="entry name" value="PROTEIN_KINASE_ATP"/>
    <property type="match status" value="1"/>
</dbReference>